<organism evidence="1 2">
    <name type="scientific">Microdochium trichocladiopsis</name>
    <dbReference type="NCBI Taxonomy" id="1682393"/>
    <lineage>
        <taxon>Eukaryota</taxon>
        <taxon>Fungi</taxon>
        <taxon>Dikarya</taxon>
        <taxon>Ascomycota</taxon>
        <taxon>Pezizomycotina</taxon>
        <taxon>Sordariomycetes</taxon>
        <taxon>Xylariomycetidae</taxon>
        <taxon>Xylariales</taxon>
        <taxon>Microdochiaceae</taxon>
        <taxon>Microdochium</taxon>
    </lineage>
</organism>
<comment type="caution">
    <text evidence="1">The sequence shown here is derived from an EMBL/GenBank/DDBJ whole genome shotgun (WGS) entry which is preliminary data.</text>
</comment>
<evidence type="ECO:0000313" key="1">
    <source>
        <dbReference type="EMBL" id="KAH7034989.1"/>
    </source>
</evidence>
<dbReference type="AlphaFoldDB" id="A0A9P8YBH0"/>
<dbReference type="GeneID" id="70193023"/>
<sequence>MCTTIHYRSRSCGHHWLQVQQACGPGMGFTYCARFGDGVAREPSPLVRTDSACPSCVLPNTYDRNRARMIVDIRGRWRWGFGPGRGDPGVECAVM</sequence>
<protein>
    <submittedName>
        <fullName evidence="1">Uncharacterized protein</fullName>
    </submittedName>
</protein>
<reference evidence="1" key="1">
    <citation type="journal article" date="2021" name="Nat. Commun.">
        <title>Genetic determinants of endophytism in the Arabidopsis root mycobiome.</title>
        <authorList>
            <person name="Mesny F."/>
            <person name="Miyauchi S."/>
            <person name="Thiergart T."/>
            <person name="Pickel B."/>
            <person name="Atanasova L."/>
            <person name="Karlsson M."/>
            <person name="Huettel B."/>
            <person name="Barry K.W."/>
            <person name="Haridas S."/>
            <person name="Chen C."/>
            <person name="Bauer D."/>
            <person name="Andreopoulos W."/>
            <person name="Pangilinan J."/>
            <person name="LaButti K."/>
            <person name="Riley R."/>
            <person name="Lipzen A."/>
            <person name="Clum A."/>
            <person name="Drula E."/>
            <person name="Henrissat B."/>
            <person name="Kohler A."/>
            <person name="Grigoriev I.V."/>
            <person name="Martin F.M."/>
            <person name="Hacquard S."/>
        </authorList>
    </citation>
    <scope>NUCLEOTIDE SEQUENCE</scope>
    <source>
        <strain evidence="1">MPI-CAGE-CH-0230</strain>
    </source>
</reference>
<dbReference type="OrthoDB" id="406152at2759"/>
<dbReference type="EMBL" id="JAGTJQ010000003">
    <property type="protein sequence ID" value="KAH7034989.1"/>
    <property type="molecule type" value="Genomic_DNA"/>
</dbReference>
<dbReference type="Proteomes" id="UP000756346">
    <property type="component" value="Unassembled WGS sequence"/>
</dbReference>
<name>A0A9P8YBH0_9PEZI</name>
<accession>A0A9P8YBH0</accession>
<proteinExistence type="predicted"/>
<evidence type="ECO:0000313" key="2">
    <source>
        <dbReference type="Proteomes" id="UP000756346"/>
    </source>
</evidence>
<dbReference type="RefSeq" id="XP_046015082.1">
    <property type="nucleotide sequence ID" value="XM_046163477.1"/>
</dbReference>
<gene>
    <name evidence="1" type="ORF">B0I36DRAFT_86475</name>
</gene>
<keyword evidence="2" id="KW-1185">Reference proteome</keyword>